<dbReference type="RefSeq" id="YP_010766508.1">
    <property type="nucleotide sequence ID" value="NC_073679.1"/>
</dbReference>
<reference evidence="1 2" key="1">
    <citation type="submission" date="2022-02" db="EMBL/GenBank/DDBJ databases">
        <authorList>
            <person name="Gylling M."/>
        </authorList>
    </citation>
    <scope>NUCLEOTIDE SEQUENCE [LARGE SCALE GENOMIC DNA]</scope>
</reference>
<protein>
    <submittedName>
        <fullName evidence="1">Uncharacterized protein</fullName>
    </submittedName>
</protein>
<organism evidence="1 2">
    <name type="scientific">Pseudomonas phage Kremar</name>
    <dbReference type="NCBI Taxonomy" id="2928831"/>
    <lineage>
        <taxon>Viruses</taxon>
        <taxon>Duplodnaviria</taxon>
        <taxon>Heunggongvirae</taxon>
        <taxon>Uroviricota</taxon>
        <taxon>Caudoviricetes</taxon>
        <taxon>Vandenendeviridae</taxon>
        <taxon>Gorskivirinae</taxon>
        <taxon>Kremarvirus</taxon>
        <taxon>Kremarvirus kremar</taxon>
    </lineage>
</organism>
<dbReference type="KEGG" id="vg:80266187"/>
<name>A0AAE9GSV6_9CAUD</name>
<dbReference type="GeneID" id="80266187"/>
<evidence type="ECO:0000313" key="2">
    <source>
        <dbReference type="Proteomes" id="UP000831298"/>
    </source>
</evidence>
<sequence>MKTEQTEPSFAPVTITLESVTELDWLRALSNASINEGKAKAEQLGITIRGTSGEITAAQMALFNALEGIQR</sequence>
<evidence type="ECO:0000313" key="1">
    <source>
        <dbReference type="EMBL" id="UOL48552.1"/>
    </source>
</evidence>
<accession>A0AAE9GSV6</accession>
<dbReference type="Proteomes" id="UP000831298">
    <property type="component" value="Segment"/>
</dbReference>
<keyword evidence="2" id="KW-1185">Reference proteome</keyword>
<proteinExistence type="predicted"/>
<dbReference type="EMBL" id="OM982620">
    <property type="protein sequence ID" value="UOL48552.1"/>
    <property type="molecule type" value="Genomic_DNA"/>
</dbReference>